<keyword evidence="2" id="KW-1133">Transmembrane helix</keyword>
<evidence type="ECO:0000313" key="4">
    <source>
        <dbReference type="EMBL" id="CAG2199308.1"/>
    </source>
</evidence>
<gene>
    <name evidence="4" type="ORF">MEDL_14036</name>
</gene>
<dbReference type="SUPFAM" id="SSF49313">
    <property type="entry name" value="Cadherin-like"/>
    <property type="match status" value="2"/>
</dbReference>
<dbReference type="Gene3D" id="2.60.40.60">
    <property type="entry name" value="Cadherins"/>
    <property type="match status" value="2"/>
</dbReference>
<evidence type="ECO:0000256" key="3">
    <source>
        <dbReference type="SAM" id="SignalP"/>
    </source>
</evidence>
<name>A0A8S3QWJ2_MYTED</name>
<dbReference type="CDD" id="cd11304">
    <property type="entry name" value="Cadherin_repeat"/>
    <property type="match status" value="2"/>
</dbReference>
<accession>A0A8S3QWJ2</accession>
<dbReference type="PANTHER" id="PTHR24026">
    <property type="entry name" value="FAT ATYPICAL CADHERIN-RELATED"/>
    <property type="match status" value="1"/>
</dbReference>
<dbReference type="PANTHER" id="PTHR24026:SF126">
    <property type="entry name" value="PROTOCADHERIN FAT 4"/>
    <property type="match status" value="1"/>
</dbReference>
<dbReference type="Proteomes" id="UP000683360">
    <property type="component" value="Unassembled WGS sequence"/>
</dbReference>
<protein>
    <recommendedName>
        <fullName evidence="6">Cadherin domain-containing protein</fullName>
    </recommendedName>
</protein>
<dbReference type="GO" id="GO:0005509">
    <property type="term" value="F:calcium ion binding"/>
    <property type="evidence" value="ECO:0007669"/>
    <property type="project" value="InterPro"/>
</dbReference>
<evidence type="ECO:0000256" key="2">
    <source>
        <dbReference type="ARBA" id="ARBA00022989"/>
    </source>
</evidence>
<evidence type="ECO:0000313" key="5">
    <source>
        <dbReference type="Proteomes" id="UP000683360"/>
    </source>
</evidence>
<keyword evidence="2" id="KW-0472">Membrane</keyword>
<reference evidence="4" key="1">
    <citation type="submission" date="2021-03" db="EMBL/GenBank/DDBJ databases">
        <authorList>
            <person name="Bekaert M."/>
        </authorList>
    </citation>
    <scope>NUCLEOTIDE SEQUENCE</scope>
</reference>
<feature type="signal peptide" evidence="3">
    <location>
        <begin position="1"/>
        <end position="20"/>
    </location>
</feature>
<dbReference type="EMBL" id="CAJPWZ010000720">
    <property type="protein sequence ID" value="CAG2199308.1"/>
    <property type="molecule type" value="Genomic_DNA"/>
</dbReference>
<dbReference type="GO" id="GO:0007155">
    <property type="term" value="P:cell adhesion"/>
    <property type="evidence" value="ECO:0007669"/>
    <property type="project" value="UniProtKB-KW"/>
</dbReference>
<evidence type="ECO:0008006" key="6">
    <source>
        <dbReference type="Google" id="ProtNLM"/>
    </source>
</evidence>
<proteinExistence type="predicted"/>
<keyword evidence="3" id="KW-0732">Signal</keyword>
<organism evidence="4 5">
    <name type="scientific">Mytilus edulis</name>
    <name type="common">Blue mussel</name>
    <dbReference type="NCBI Taxonomy" id="6550"/>
    <lineage>
        <taxon>Eukaryota</taxon>
        <taxon>Metazoa</taxon>
        <taxon>Spiralia</taxon>
        <taxon>Lophotrochozoa</taxon>
        <taxon>Mollusca</taxon>
        <taxon>Bivalvia</taxon>
        <taxon>Autobranchia</taxon>
        <taxon>Pteriomorphia</taxon>
        <taxon>Mytilida</taxon>
        <taxon>Mytiloidea</taxon>
        <taxon>Mytilidae</taxon>
        <taxon>Mytilinae</taxon>
        <taxon>Mytilus</taxon>
    </lineage>
</organism>
<comment type="caution">
    <text evidence="4">The sequence shown here is derived from an EMBL/GenBank/DDBJ whole genome shotgun (WGS) entry which is preliminary data.</text>
</comment>
<sequence>MAVTLLHLTLVFIRIADVLTTNTCISNSTYGESDPSALANDMGNETGVAVLLIQDQYKFDCCGFVYKWTFIANSTGNLTAQVWHHDSGDVYTLVGSNTLNALNPGYNEDEIISNGERIRTNYADFIGFHSSDTNIIPHVNATGNFLKLSGIITTMTTPTDWSSANTGNGSYAIKSWLTPSNAPVVTGFTNITLYNDEISVGDTVNTITASDNDLEDVNNLTLTINSTDNNGQNYFEIHSSTGAIRIKSIPPINTYNLDIEVKDPCSLSNIGTQTIIIKNRLPVIANLPSTISVSEDITSNTLLFAINATDSYNDSLTCSMHIGDSSIFQVKAIVLTTDHGVYTANSSIPFDYDNVSTYNVTIQCDDGDDIVYGELTVNIIQNQAPVINSLPDSVSLLEDINTNTLLHTLNVTDIEGDNITCVLNPNSSLFEVTLIPPSNIG</sequence>
<evidence type="ECO:0000256" key="1">
    <source>
        <dbReference type="ARBA" id="ARBA00022692"/>
    </source>
</evidence>
<keyword evidence="5" id="KW-1185">Reference proteome</keyword>
<dbReference type="InterPro" id="IPR015919">
    <property type="entry name" value="Cadherin-like_sf"/>
</dbReference>
<keyword evidence="1" id="KW-0812">Transmembrane</keyword>
<dbReference type="AlphaFoldDB" id="A0A8S3QWJ2"/>
<feature type="chain" id="PRO_5035861881" description="Cadherin domain-containing protein" evidence="3">
    <location>
        <begin position="21"/>
        <end position="441"/>
    </location>
</feature>
<dbReference type="GO" id="GO:0005886">
    <property type="term" value="C:plasma membrane"/>
    <property type="evidence" value="ECO:0007669"/>
    <property type="project" value="UniProtKB-SubCell"/>
</dbReference>
<dbReference type="OrthoDB" id="6107745at2759"/>